<dbReference type="Proteomes" id="UP000275408">
    <property type="component" value="Unassembled WGS sequence"/>
</dbReference>
<accession>A0A3M6UUU4</accession>
<organism evidence="1 2">
    <name type="scientific">Pocillopora damicornis</name>
    <name type="common">Cauliflower coral</name>
    <name type="synonym">Millepora damicornis</name>
    <dbReference type="NCBI Taxonomy" id="46731"/>
    <lineage>
        <taxon>Eukaryota</taxon>
        <taxon>Metazoa</taxon>
        <taxon>Cnidaria</taxon>
        <taxon>Anthozoa</taxon>
        <taxon>Hexacorallia</taxon>
        <taxon>Scleractinia</taxon>
        <taxon>Astrocoeniina</taxon>
        <taxon>Pocilloporidae</taxon>
        <taxon>Pocillopora</taxon>
    </lineage>
</organism>
<evidence type="ECO:0000313" key="2">
    <source>
        <dbReference type="Proteomes" id="UP000275408"/>
    </source>
</evidence>
<keyword evidence="2" id="KW-1185">Reference proteome</keyword>
<gene>
    <name evidence="1" type="ORF">pdam_00008219</name>
</gene>
<protein>
    <recommendedName>
        <fullName evidence="3">Reverse transcriptase domain-containing protein</fullName>
    </recommendedName>
</protein>
<dbReference type="AlphaFoldDB" id="A0A3M6UUU4"/>
<evidence type="ECO:0000313" key="1">
    <source>
        <dbReference type="EMBL" id="RMX57088.1"/>
    </source>
</evidence>
<evidence type="ECO:0008006" key="3">
    <source>
        <dbReference type="Google" id="ProtNLM"/>
    </source>
</evidence>
<comment type="caution">
    <text evidence="1">The sequence shown here is derived from an EMBL/GenBank/DDBJ whole genome shotgun (WGS) entry which is preliminary data.</text>
</comment>
<reference evidence="1 2" key="1">
    <citation type="journal article" date="2018" name="Sci. Rep.">
        <title>Comparative analysis of the Pocillopora damicornis genome highlights role of immune system in coral evolution.</title>
        <authorList>
            <person name="Cunning R."/>
            <person name="Bay R.A."/>
            <person name="Gillette P."/>
            <person name="Baker A.C."/>
            <person name="Traylor-Knowles N."/>
        </authorList>
    </citation>
    <scope>NUCLEOTIDE SEQUENCE [LARGE SCALE GENOMIC DNA]</scope>
    <source>
        <strain evidence="1">RSMAS</strain>
        <tissue evidence="1">Whole animal</tissue>
    </source>
</reference>
<name>A0A3M6UUU4_POCDA</name>
<dbReference type="EMBL" id="RCHS01000744">
    <property type="protein sequence ID" value="RMX57088.1"/>
    <property type="molecule type" value="Genomic_DNA"/>
</dbReference>
<proteinExistence type="predicted"/>
<sequence>MCIADVRSWFIANRLMINEAKTEFLIIGTRQQLEKTSIESIIISDTLIKPLESVPNLGSWQLLFTWEPGLCSCCTCFMELAAIKYKNK</sequence>